<name>A0A1B4VDD6_9GAMM</name>
<keyword evidence="2" id="KW-1185">Reference proteome</keyword>
<evidence type="ECO:0000313" key="1">
    <source>
        <dbReference type="EMBL" id="BAU47787.1"/>
    </source>
</evidence>
<organism evidence="1 2">
    <name type="scientific">Sulfurifustis variabilis</name>
    <dbReference type="NCBI Taxonomy" id="1675686"/>
    <lineage>
        <taxon>Bacteria</taxon>
        <taxon>Pseudomonadati</taxon>
        <taxon>Pseudomonadota</taxon>
        <taxon>Gammaproteobacteria</taxon>
        <taxon>Acidiferrobacterales</taxon>
        <taxon>Acidiferrobacteraceae</taxon>
        <taxon>Sulfurifustis</taxon>
    </lineage>
</organism>
<protein>
    <submittedName>
        <fullName evidence="1">Uncharacterized protein</fullName>
    </submittedName>
</protein>
<dbReference type="KEGG" id="sva:SVA_1212"/>
<dbReference type="RefSeq" id="WP_096460177.1">
    <property type="nucleotide sequence ID" value="NZ_AP014936.1"/>
</dbReference>
<reference evidence="1 2" key="1">
    <citation type="submission" date="2015-08" db="EMBL/GenBank/DDBJ databases">
        <title>Complete genome sequence of Sulfurifustis variabilis.</title>
        <authorList>
            <person name="Miura A."/>
            <person name="Kojima H."/>
            <person name="Fukui M."/>
        </authorList>
    </citation>
    <scope>NUCLEOTIDE SEQUENCE [LARGE SCALE GENOMIC DNA]</scope>
    <source>
        <strain evidence="2">skN76</strain>
    </source>
</reference>
<evidence type="ECO:0000313" key="2">
    <source>
        <dbReference type="Proteomes" id="UP000218899"/>
    </source>
</evidence>
<proteinExistence type="predicted"/>
<gene>
    <name evidence="1" type="ORF">SVA_1212</name>
</gene>
<accession>A0A1B4VDD6</accession>
<dbReference type="AlphaFoldDB" id="A0A1B4VDD6"/>
<sequence>MATSQNNAVEQLYQHNIELYTVMARAQGVPREAKDWIFGNAMANTLFDINQKIKPVGLFGTLAGKVTDLKEQFLIEVVPFAHMPDAVRDKVFVDYCRWSRFDDSSVDISFLASAIDSVLAEMDPRHMSSLVADAERYNFKWLEISAAG</sequence>
<dbReference type="Proteomes" id="UP000218899">
    <property type="component" value="Chromosome"/>
</dbReference>
<dbReference type="EMBL" id="AP014936">
    <property type="protein sequence ID" value="BAU47787.1"/>
    <property type="molecule type" value="Genomic_DNA"/>
</dbReference>